<feature type="domain" description="GH16" evidence="21">
    <location>
        <begin position="30"/>
        <end position="232"/>
    </location>
</feature>
<dbReference type="InterPro" id="IPR000757">
    <property type="entry name" value="Beta-glucanase-like"/>
</dbReference>
<feature type="disulfide bond" evidence="18">
    <location>
        <begin position="27"/>
        <end position="34"/>
    </location>
</feature>
<evidence type="ECO:0000256" key="7">
    <source>
        <dbReference type="ARBA" id="ARBA00022729"/>
    </source>
</evidence>
<evidence type="ECO:0000256" key="6">
    <source>
        <dbReference type="ARBA" id="ARBA00022679"/>
    </source>
</evidence>
<organism evidence="22 23">
    <name type="scientific">Geosmithia morbida</name>
    <dbReference type="NCBI Taxonomy" id="1094350"/>
    <lineage>
        <taxon>Eukaryota</taxon>
        <taxon>Fungi</taxon>
        <taxon>Dikarya</taxon>
        <taxon>Ascomycota</taxon>
        <taxon>Pezizomycotina</taxon>
        <taxon>Sordariomycetes</taxon>
        <taxon>Hypocreomycetidae</taxon>
        <taxon>Hypocreales</taxon>
        <taxon>Bionectriaceae</taxon>
        <taxon>Geosmithia</taxon>
    </lineage>
</organism>
<name>A0A9P4YUS7_9HYPO</name>
<dbReference type="PANTHER" id="PTHR10963">
    <property type="entry name" value="GLYCOSYL HYDROLASE-RELATED"/>
    <property type="match status" value="1"/>
</dbReference>
<dbReference type="GO" id="GO:0016757">
    <property type="term" value="F:glycosyltransferase activity"/>
    <property type="evidence" value="ECO:0007669"/>
    <property type="project" value="UniProtKB-KW"/>
</dbReference>
<dbReference type="PIRSF" id="PIRSF037299">
    <property type="entry name" value="Glycosidase_CRH1_prd"/>
    <property type="match status" value="1"/>
</dbReference>
<dbReference type="PROSITE" id="PS51762">
    <property type="entry name" value="GH16_2"/>
    <property type="match status" value="1"/>
</dbReference>
<dbReference type="EC" id="3.2.-.-" evidence="16"/>
<comment type="similarity">
    <text evidence="15">Belongs to the glycosyl hydrolase 16 family. CRH1 subfamily.</text>
</comment>
<dbReference type="GeneID" id="55973985"/>
<dbReference type="Proteomes" id="UP000749293">
    <property type="component" value="Unassembled WGS sequence"/>
</dbReference>
<dbReference type="InterPro" id="IPR050546">
    <property type="entry name" value="Glycosyl_Hydrlase_16"/>
</dbReference>
<dbReference type="GO" id="GO:0005975">
    <property type="term" value="P:carbohydrate metabolic process"/>
    <property type="evidence" value="ECO:0007669"/>
    <property type="project" value="InterPro"/>
</dbReference>
<evidence type="ECO:0000259" key="21">
    <source>
        <dbReference type="PROSITE" id="PS51762"/>
    </source>
</evidence>
<evidence type="ECO:0000313" key="22">
    <source>
        <dbReference type="EMBL" id="KAF4122169.1"/>
    </source>
</evidence>
<evidence type="ECO:0000256" key="1">
    <source>
        <dbReference type="ARBA" id="ARBA00000822"/>
    </source>
</evidence>
<feature type="compositionally biased region" description="Acidic residues" evidence="19">
    <location>
        <begin position="281"/>
        <end position="296"/>
    </location>
</feature>
<feature type="compositionally biased region" description="Low complexity" evidence="19">
    <location>
        <begin position="332"/>
        <end position="374"/>
    </location>
</feature>
<feature type="active site" description="Nucleophile" evidence="17">
    <location>
        <position position="121"/>
    </location>
</feature>
<dbReference type="InterPro" id="IPR013320">
    <property type="entry name" value="ConA-like_dom_sf"/>
</dbReference>
<dbReference type="GO" id="GO:0031505">
    <property type="term" value="P:fungal-type cell wall organization"/>
    <property type="evidence" value="ECO:0007669"/>
    <property type="project" value="TreeGrafter"/>
</dbReference>
<keyword evidence="4" id="KW-0336">GPI-anchor</keyword>
<evidence type="ECO:0000256" key="9">
    <source>
        <dbReference type="ARBA" id="ARBA00023136"/>
    </source>
</evidence>
<evidence type="ECO:0000256" key="15">
    <source>
        <dbReference type="ARBA" id="ARBA00038074"/>
    </source>
</evidence>
<dbReference type="CDD" id="cd02183">
    <property type="entry name" value="GH16_fungal_CRH1_transglycosylase"/>
    <property type="match status" value="1"/>
</dbReference>
<feature type="region of interest" description="Disordered" evidence="19">
    <location>
        <begin position="277"/>
        <end position="374"/>
    </location>
</feature>
<accession>A0A9P4YUS7</accession>
<keyword evidence="7 20" id="KW-0732">Signal</keyword>
<comment type="catalytic activity">
    <reaction evidence="1">
        <text>Random endo-hydrolysis of N-acetyl-beta-D-glucosaminide (1-&gt;4)-beta-linkages in chitin and chitodextrins.</text>
        <dbReference type="EC" id="3.2.1.14"/>
    </reaction>
</comment>
<keyword evidence="12" id="KW-0449">Lipoprotein</keyword>
<dbReference type="GO" id="GO:0008843">
    <property type="term" value="F:endochitinase activity"/>
    <property type="evidence" value="ECO:0007669"/>
    <property type="project" value="UniProtKB-EC"/>
</dbReference>
<evidence type="ECO:0000256" key="20">
    <source>
        <dbReference type="SAM" id="SignalP"/>
    </source>
</evidence>
<evidence type="ECO:0000256" key="8">
    <source>
        <dbReference type="ARBA" id="ARBA00022801"/>
    </source>
</evidence>
<keyword evidence="23" id="KW-1185">Reference proteome</keyword>
<feature type="signal peptide" evidence="20">
    <location>
        <begin position="1"/>
        <end position="21"/>
    </location>
</feature>
<feature type="active site" description="Proton donor" evidence="17">
    <location>
        <position position="125"/>
    </location>
</feature>
<evidence type="ECO:0000256" key="11">
    <source>
        <dbReference type="ARBA" id="ARBA00023180"/>
    </source>
</evidence>
<evidence type="ECO:0000313" key="23">
    <source>
        <dbReference type="Proteomes" id="UP000749293"/>
    </source>
</evidence>
<dbReference type="SUPFAM" id="SSF49899">
    <property type="entry name" value="Concanavalin A-like lectins/glucanases"/>
    <property type="match status" value="1"/>
</dbReference>
<proteinExistence type="inferred from homology"/>
<evidence type="ECO:0000256" key="19">
    <source>
        <dbReference type="SAM" id="MobiDB-lite"/>
    </source>
</evidence>
<evidence type="ECO:0000256" key="3">
    <source>
        <dbReference type="ARBA" id="ARBA00004589"/>
    </source>
</evidence>
<sequence length="404" mass="42163">MLSRGLTSVAVALAASGLVAAQTFTDCNPLEKTCDPDPALGNQKGECDWTDGDCDLFEALPGTTISYDDKGALFSISKESEAPTIATHKRIFFGKVEVEMQAAQGQGIITSVVLESKDLDEIDWEWIGGDNTKVQSNYYGKGDTTTYDRVVYHDISAPLTSVHKYTVEWTSSAITWSVDDNVLRTLKYADAQGGSRYPQTPMEVKLGTWVGGGKNTNEGTVEWAGGYTDFSEAPFNAWYKSISITDYAGGDSATKDSIKEYVWSDKTGSFESIKVIKGTSTDDDGDDDDNDDDNDDTTTSSGKATATSSSNSSKTSDSSDATSTSDGDDKSTTASSSASTTVATPSASSGSSDSGNSTTTPTSTSSDSSATGSDVPEAAAAGLFASLGRVALAGVAAVVIAQAI</sequence>
<evidence type="ECO:0000256" key="5">
    <source>
        <dbReference type="ARBA" id="ARBA00022676"/>
    </source>
</evidence>
<keyword evidence="10 18" id="KW-1015">Disulfide bond</keyword>
<dbReference type="EMBL" id="JAANYQ010000010">
    <property type="protein sequence ID" value="KAF4122169.1"/>
    <property type="molecule type" value="Genomic_DNA"/>
</dbReference>
<dbReference type="GO" id="GO:0098552">
    <property type="term" value="C:side of membrane"/>
    <property type="evidence" value="ECO:0007669"/>
    <property type="project" value="UniProtKB-KW"/>
</dbReference>
<keyword evidence="13" id="KW-0326">Glycosidase</keyword>
<keyword evidence="11" id="KW-0325">Glycoprotein</keyword>
<reference evidence="22" key="1">
    <citation type="submission" date="2020-03" db="EMBL/GenBank/DDBJ databases">
        <title>Site-based positive gene gene selection in Geosmithia morbida across the United States reveals a broad range of putative effectors and factors for local host and environmental adapation.</title>
        <authorList>
            <person name="Onufrak A."/>
            <person name="Murdoch R.W."/>
            <person name="Gazis R."/>
            <person name="Huff M."/>
            <person name="Staton M."/>
            <person name="Klingeman W."/>
            <person name="Hadziabdic D."/>
        </authorList>
    </citation>
    <scope>NUCLEOTIDE SEQUENCE</scope>
    <source>
        <strain evidence="22">1262</strain>
    </source>
</reference>
<evidence type="ECO:0000256" key="18">
    <source>
        <dbReference type="PIRSR" id="PIRSR037299-2"/>
    </source>
</evidence>
<dbReference type="InterPro" id="IPR017168">
    <property type="entry name" value="CHR-like"/>
</dbReference>
<feature type="compositionally biased region" description="Low complexity" evidence="19">
    <location>
        <begin position="297"/>
        <end position="325"/>
    </location>
</feature>
<evidence type="ECO:0000256" key="16">
    <source>
        <dbReference type="PIRNR" id="PIRNR037299"/>
    </source>
</evidence>
<comment type="subcellular location">
    <subcellularLocation>
        <location evidence="2">Cell envelope</location>
    </subcellularLocation>
    <subcellularLocation>
        <location evidence="3">Membrane</location>
        <topology evidence="3">Lipid-anchor</topology>
        <topology evidence="3">GPI-anchor</topology>
    </subcellularLocation>
</comment>
<evidence type="ECO:0000256" key="2">
    <source>
        <dbReference type="ARBA" id="ARBA00004196"/>
    </source>
</evidence>
<gene>
    <name evidence="22" type="ORF">GMORB2_7762</name>
</gene>
<keyword evidence="14" id="KW-0961">Cell wall biogenesis/degradation</keyword>
<evidence type="ECO:0000256" key="12">
    <source>
        <dbReference type="ARBA" id="ARBA00023288"/>
    </source>
</evidence>
<evidence type="ECO:0000256" key="13">
    <source>
        <dbReference type="ARBA" id="ARBA00023295"/>
    </source>
</evidence>
<dbReference type="Pfam" id="PF00722">
    <property type="entry name" value="Glyco_hydro_16"/>
    <property type="match status" value="1"/>
</dbReference>
<dbReference type="RefSeq" id="XP_035320821.1">
    <property type="nucleotide sequence ID" value="XM_035469727.1"/>
</dbReference>
<evidence type="ECO:0000256" key="10">
    <source>
        <dbReference type="ARBA" id="ARBA00023157"/>
    </source>
</evidence>
<comment type="caution">
    <text evidence="22">The sequence shown here is derived from an EMBL/GenBank/DDBJ whole genome shotgun (WGS) entry which is preliminary data.</text>
</comment>
<protein>
    <recommendedName>
        <fullName evidence="16">Crh-like protein</fullName>
        <ecNumber evidence="16">3.2.-.-</ecNumber>
    </recommendedName>
</protein>
<dbReference type="OrthoDB" id="4781at2759"/>
<dbReference type="AlphaFoldDB" id="A0A9P4YUS7"/>
<keyword evidence="5" id="KW-0328">Glycosyltransferase</keyword>
<evidence type="ECO:0000256" key="4">
    <source>
        <dbReference type="ARBA" id="ARBA00022622"/>
    </source>
</evidence>
<dbReference type="GO" id="GO:0009277">
    <property type="term" value="C:fungal-type cell wall"/>
    <property type="evidence" value="ECO:0007669"/>
    <property type="project" value="TreeGrafter"/>
</dbReference>
<keyword evidence="6" id="KW-0808">Transferase</keyword>
<dbReference type="Gene3D" id="2.60.120.200">
    <property type="match status" value="1"/>
</dbReference>
<keyword evidence="8 16" id="KW-0378">Hydrolase</keyword>
<feature type="chain" id="PRO_5040457949" description="Crh-like protein" evidence="20">
    <location>
        <begin position="22"/>
        <end position="404"/>
    </location>
</feature>
<keyword evidence="9 16" id="KW-0472">Membrane</keyword>
<evidence type="ECO:0000256" key="14">
    <source>
        <dbReference type="ARBA" id="ARBA00023316"/>
    </source>
</evidence>
<dbReference type="PANTHER" id="PTHR10963:SF68">
    <property type="entry name" value="GLYCOSIDASE CRH1-RELATED"/>
    <property type="match status" value="1"/>
</dbReference>
<evidence type="ECO:0000256" key="17">
    <source>
        <dbReference type="PIRSR" id="PIRSR037299-1"/>
    </source>
</evidence>